<reference evidence="2" key="1">
    <citation type="submission" date="2016-11" db="UniProtKB">
        <authorList>
            <consortium name="WormBaseParasite"/>
        </authorList>
    </citation>
    <scope>IDENTIFICATION</scope>
</reference>
<proteinExistence type="predicted"/>
<dbReference type="AlphaFoldDB" id="A0A1I7ZUR7"/>
<dbReference type="WBParaSite" id="L893_g30017.t1">
    <property type="protein sequence ID" value="L893_g30017.t1"/>
    <property type="gene ID" value="L893_g30017"/>
</dbReference>
<keyword evidence="1" id="KW-1185">Reference proteome</keyword>
<dbReference type="Proteomes" id="UP000095287">
    <property type="component" value="Unplaced"/>
</dbReference>
<evidence type="ECO:0000313" key="2">
    <source>
        <dbReference type="WBParaSite" id="L893_g30017.t1"/>
    </source>
</evidence>
<sequence>MSWPVQSPTSPFSLFVISRTVRRSEFSAKCALLTRIAAKATANLYLDPSFIKFMSGLMKLLFVSASFLILLQNTSASPPDPDKAPKGCSARQLIETPCRCCKMDCWYTVASSATHELGHVPGQEGEDEAMATLKLIRACMISECANIC</sequence>
<accession>A0A1I7ZUR7</accession>
<protein>
    <submittedName>
        <fullName evidence="2">Secreted protein</fullName>
    </submittedName>
</protein>
<evidence type="ECO:0000313" key="1">
    <source>
        <dbReference type="Proteomes" id="UP000095287"/>
    </source>
</evidence>
<organism evidence="1 2">
    <name type="scientific">Steinernema glaseri</name>
    <dbReference type="NCBI Taxonomy" id="37863"/>
    <lineage>
        <taxon>Eukaryota</taxon>
        <taxon>Metazoa</taxon>
        <taxon>Ecdysozoa</taxon>
        <taxon>Nematoda</taxon>
        <taxon>Chromadorea</taxon>
        <taxon>Rhabditida</taxon>
        <taxon>Tylenchina</taxon>
        <taxon>Panagrolaimomorpha</taxon>
        <taxon>Strongyloidoidea</taxon>
        <taxon>Steinernematidae</taxon>
        <taxon>Steinernema</taxon>
    </lineage>
</organism>
<name>A0A1I7ZUR7_9BILA</name>